<dbReference type="Pfam" id="PF04069">
    <property type="entry name" value="OpuAC"/>
    <property type="match status" value="1"/>
</dbReference>
<proteinExistence type="predicted"/>
<dbReference type="STRING" id="1168034.FH5T_08255"/>
<dbReference type="GO" id="GO:0005275">
    <property type="term" value="F:amine transmembrane transporter activity"/>
    <property type="evidence" value="ECO:0007669"/>
    <property type="project" value="TreeGrafter"/>
</dbReference>
<evidence type="ECO:0000313" key="7">
    <source>
        <dbReference type="EMBL" id="AHW59585.1"/>
    </source>
</evidence>
<evidence type="ECO:0000256" key="3">
    <source>
        <dbReference type="ARBA" id="ARBA00022475"/>
    </source>
</evidence>
<evidence type="ECO:0000256" key="5">
    <source>
        <dbReference type="SAM" id="SignalP"/>
    </source>
</evidence>
<reference evidence="7 9" key="1">
    <citation type="submission" date="2014-03" db="EMBL/GenBank/DDBJ databases">
        <title>Complete genome sequence of a deeply braunched marine Bacteroidia bacterium Draconibacterium orientale type strain FH5T.</title>
        <authorList>
            <person name="Li X."/>
            <person name="Wang X."/>
            <person name="Xie Z."/>
            <person name="Du Z."/>
            <person name="Chen G."/>
        </authorList>
    </citation>
    <scope>NUCLEOTIDE SEQUENCE [LARGE SCALE GENOMIC DNA]</scope>
    <source>
        <strain evidence="7 9">FH5</strain>
    </source>
</reference>
<evidence type="ECO:0000259" key="6">
    <source>
        <dbReference type="Pfam" id="PF04069"/>
    </source>
</evidence>
<dbReference type="PANTHER" id="PTHR47737:SF1">
    <property type="entry name" value="GLYCINE BETAINE_PROLINE BETAINE TRANSPORT SYSTEM PERMEASE PROTEIN PROW"/>
    <property type="match status" value="1"/>
</dbReference>
<organism evidence="8 10">
    <name type="scientific">Draconibacterium orientale</name>
    <dbReference type="NCBI Taxonomy" id="1168034"/>
    <lineage>
        <taxon>Bacteria</taxon>
        <taxon>Pseudomonadati</taxon>
        <taxon>Bacteroidota</taxon>
        <taxon>Bacteroidia</taxon>
        <taxon>Marinilabiliales</taxon>
        <taxon>Prolixibacteraceae</taxon>
        <taxon>Draconibacterium</taxon>
    </lineage>
</organism>
<evidence type="ECO:0000313" key="9">
    <source>
        <dbReference type="Proteomes" id="UP000023772"/>
    </source>
</evidence>
<dbReference type="OrthoDB" id="9787902at2"/>
<dbReference type="AlphaFoldDB" id="X5DWJ9"/>
<accession>X5DWJ9</accession>
<feature type="chain" id="PRO_5010515216" evidence="5">
    <location>
        <begin position="26"/>
        <end position="291"/>
    </location>
</feature>
<dbReference type="EMBL" id="FOHT01000002">
    <property type="protein sequence ID" value="SES83938.1"/>
    <property type="molecule type" value="Genomic_DNA"/>
</dbReference>
<dbReference type="Gene3D" id="3.40.190.10">
    <property type="entry name" value="Periplasmic binding protein-like II"/>
    <property type="match status" value="1"/>
</dbReference>
<keyword evidence="9" id="KW-1185">Reference proteome</keyword>
<sequence length="291" mass="33572">MTQYFSKTSALIVLLAIFSSCNTGTKPEDERSLKIVYTDWSESVAITYLSSILLEEHMDYKVTLKMTDVEEAYREVANSEADVFTDAWLPETQKQYFDQHKENLEMLGITYPEARTGLVVPAYSKLQSVADLKNYAHPIVGIDAGAGVMQKAQAAISKYAPGKTLLTLSEEKMVEQLGDSIQRRKDIVVTGWEPHWIFARYNVRFLDDPDNIFGQKENIYTIATKNLEEEHPNAVRFFERMQLTENQLNSLVYEIRVSENPVDGVKKWMEQNEFVVNQWMKNLTKERIKIY</sequence>
<dbReference type="GO" id="GO:0015871">
    <property type="term" value="P:choline transport"/>
    <property type="evidence" value="ECO:0007669"/>
    <property type="project" value="TreeGrafter"/>
</dbReference>
<keyword evidence="2" id="KW-0813">Transport</keyword>
<dbReference type="HOGENOM" id="CLU_008673_1_0_10"/>
<dbReference type="Proteomes" id="UP000023772">
    <property type="component" value="Chromosome"/>
</dbReference>
<gene>
    <name evidence="7" type="ORF">FH5T_08255</name>
    <name evidence="8" type="ORF">SAMN05444285_102234</name>
</gene>
<dbReference type="KEGG" id="dori:FH5T_08255"/>
<evidence type="ECO:0000313" key="8">
    <source>
        <dbReference type="EMBL" id="SES83938.1"/>
    </source>
</evidence>
<dbReference type="CDD" id="cd13639">
    <property type="entry name" value="PBP2_OpuAC_like"/>
    <property type="match status" value="1"/>
</dbReference>
<dbReference type="GO" id="GO:0031460">
    <property type="term" value="P:glycine betaine transport"/>
    <property type="evidence" value="ECO:0007669"/>
    <property type="project" value="TreeGrafter"/>
</dbReference>
<protein>
    <submittedName>
        <fullName evidence="8">Glycine betaine/proline transport system substrate-binding protein</fullName>
    </submittedName>
    <submittedName>
        <fullName evidence="7">Glycine/betaine ABC transporter</fullName>
    </submittedName>
</protein>
<evidence type="ECO:0000313" key="10">
    <source>
        <dbReference type="Proteomes" id="UP000181981"/>
    </source>
</evidence>
<comment type="subcellular location">
    <subcellularLocation>
        <location evidence="1">Cell membrane</location>
    </subcellularLocation>
</comment>
<name>X5DWJ9_9BACT</name>
<reference evidence="8 10" key="2">
    <citation type="submission" date="2016-10" db="EMBL/GenBank/DDBJ databases">
        <authorList>
            <person name="de Groot N.N."/>
        </authorList>
    </citation>
    <scope>NUCLEOTIDE SEQUENCE [LARGE SCALE GENOMIC DNA]</scope>
    <source>
        <strain evidence="8 10">DSM 25947</strain>
    </source>
</reference>
<evidence type="ECO:0000256" key="4">
    <source>
        <dbReference type="ARBA" id="ARBA00023136"/>
    </source>
</evidence>
<dbReference type="EMBL" id="CP007451">
    <property type="protein sequence ID" value="AHW59585.1"/>
    <property type="molecule type" value="Genomic_DNA"/>
</dbReference>
<dbReference type="Gene3D" id="3.40.190.100">
    <property type="entry name" value="Glycine betaine-binding periplasmic protein, domain 2"/>
    <property type="match status" value="1"/>
</dbReference>
<keyword evidence="4" id="KW-0472">Membrane</keyword>
<dbReference type="Proteomes" id="UP000181981">
    <property type="component" value="Unassembled WGS sequence"/>
</dbReference>
<feature type="signal peptide" evidence="5">
    <location>
        <begin position="1"/>
        <end position="25"/>
    </location>
</feature>
<keyword evidence="5" id="KW-0732">Signal</keyword>
<dbReference type="GO" id="GO:0043190">
    <property type="term" value="C:ATP-binding cassette (ABC) transporter complex"/>
    <property type="evidence" value="ECO:0007669"/>
    <property type="project" value="InterPro"/>
</dbReference>
<dbReference type="SUPFAM" id="SSF53850">
    <property type="entry name" value="Periplasmic binding protein-like II"/>
    <property type="match status" value="1"/>
</dbReference>
<dbReference type="PANTHER" id="PTHR47737">
    <property type="entry name" value="GLYCINE BETAINE/PROLINE BETAINE TRANSPORT SYSTEM PERMEASE PROTEIN PROW"/>
    <property type="match status" value="1"/>
</dbReference>
<dbReference type="PROSITE" id="PS51257">
    <property type="entry name" value="PROKAR_LIPOPROTEIN"/>
    <property type="match status" value="1"/>
</dbReference>
<feature type="domain" description="ABC-type glycine betaine transport system substrate-binding" evidence="6">
    <location>
        <begin position="32"/>
        <end position="271"/>
    </location>
</feature>
<evidence type="ECO:0000256" key="2">
    <source>
        <dbReference type="ARBA" id="ARBA00022448"/>
    </source>
</evidence>
<evidence type="ECO:0000256" key="1">
    <source>
        <dbReference type="ARBA" id="ARBA00004236"/>
    </source>
</evidence>
<dbReference type="RefSeq" id="WP_051567717.1">
    <property type="nucleotide sequence ID" value="NZ_FOHT01000002.1"/>
</dbReference>
<dbReference type="eggNOG" id="COG2113">
    <property type="taxonomic scope" value="Bacteria"/>
</dbReference>
<dbReference type="InterPro" id="IPR007210">
    <property type="entry name" value="ABC_Gly_betaine_transp_sub-bd"/>
</dbReference>
<keyword evidence="3" id="KW-1003">Cell membrane</keyword>
<dbReference type="GO" id="GO:0015226">
    <property type="term" value="F:carnitine transmembrane transporter activity"/>
    <property type="evidence" value="ECO:0007669"/>
    <property type="project" value="TreeGrafter"/>
</dbReference>